<evidence type="ECO:0000313" key="3">
    <source>
        <dbReference type="Proteomes" id="UP000515292"/>
    </source>
</evidence>
<feature type="transmembrane region" description="Helical" evidence="1">
    <location>
        <begin position="104"/>
        <end position="123"/>
    </location>
</feature>
<sequence length="130" mass="12907">MNGMTGAGAPGWLRAVGVLAVAWNVVGVWNYLVYVGVAGGALPGPAMPALVTAAFATGVFAGVAGSVGLVAARNWALPLLLLSLAAAVINWGWVLAYSPAAEPVLGAAVLAAAAGFAALAWVARRRGWLG</sequence>
<dbReference type="KEGG" id="sand:H3309_03855"/>
<keyword evidence="1" id="KW-0472">Membrane</keyword>
<organism evidence="2 3">
    <name type="scientific">Sandaracinobacteroides saxicola</name>
    <dbReference type="NCBI Taxonomy" id="2759707"/>
    <lineage>
        <taxon>Bacteria</taxon>
        <taxon>Pseudomonadati</taxon>
        <taxon>Pseudomonadota</taxon>
        <taxon>Alphaproteobacteria</taxon>
        <taxon>Sphingomonadales</taxon>
        <taxon>Sphingosinicellaceae</taxon>
        <taxon>Sandaracinobacteroides</taxon>
    </lineage>
</organism>
<feature type="transmembrane region" description="Helical" evidence="1">
    <location>
        <begin position="79"/>
        <end position="98"/>
    </location>
</feature>
<keyword evidence="1" id="KW-1133">Transmembrane helix</keyword>
<proteinExistence type="predicted"/>
<keyword evidence="3" id="KW-1185">Reference proteome</keyword>
<name>A0A7G5IJU2_9SPHN</name>
<evidence type="ECO:0008006" key="4">
    <source>
        <dbReference type="Google" id="ProtNLM"/>
    </source>
</evidence>
<dbReference type="AlphaFoldDB" id="A0A7G5IJU2"/>
<protein>
    <recommendedName>
        <fullName evidence="4">Tryptophan-rich sensory protein</fullName>
    </recommendedName>
</protein>
<dbReference type="EMBL" id="CP059851">
    <property type="protein sequence ID" value="QMW23634.1"/>
    <property type="molecule type" value="Genomic_DNA"/>
</dbReference>
<dbReference type="RefSeq" id="WP_182297457.1">
    <property type="nucleotide sequence ID" value="NZ_CP059851.1"/>
</dbReference>
<keyword evidence="1" id="KW-0812">Transmembrane</keyword>
<feature type="transmembrane region" description="Helical" evidence="1">
    <location>
        <begin position="12"/>
        <end position="34"/>
    </location>
</feature>
<reference evidence="2 3" key="1">
    <citation type="submission" date="2020-07" db="EMBL/GenBank/DDBJ databases">
        <title>Complete genome sequence for Sandaracinobacter sp. M6.</title>
        <authorList>
            <person name="Tang Y."/>
            <person name="Liu Q."/>
            <person name="Guo Z."/>
            <person name="Lei P."/>
            <person name="Huang B."/>
        </authorList>
    </citation>
    <scope>NUCLEOTIDE SEQUENCE [LARGE SCALE GENOMIC DNA]</scope>
    <source>
        <strain evidence="2 3">M6</strain>
    </source>
</reference>
<evidence type="ECO:0000256" key="1">
    <source>
        <dbReference type="SAM" id="Phobius"/>
    </source>
</evidence>
<feature type="transmembrane region" description="Helical" evidence="1">
    <location>
        <begin position="46"/>
        <end position="72"/>
    </location>
</feature>
<gene>
    <name evidence="2" type="ORF">H3309_03855</name>
</gene>
<accession>A0A7G5IJU2</accession>
<evidence type="ECO:0000313" key="2">
    <source>
        <dbReference type="EMBL" id="QMW23634.1"/>
    </source>
</evidence>
<dbReference type="Proteomes" id="UP000515292">
    <property type="component" value="Chromosome"/>
</dbReference>